<keyword evidence="5 6" id="KW-0687">Ribonucleoprotein</keyword>
<evidence type="ECO:0000256" key="2">
    <source>
        <dbReference type="ARBA" id="ARBA00022730"/>
    </source>
</evidence>
<sequence>MTKNLSITKSITISERNRYINKIYKSTIRTLTKKLIVESLRLKGASDKYELYDLISSIYSKIDKAVKKGVLHKNNAARKKAYLAKIIK</sequence>
<comment type="similarity">
    <text evidence="1 6">Belongs to the bacterial ribosomal protein bS20 family.</text>
</comment>
<dbReference type="PANTHER" id="PTHR33398:SF1">
    <property type="entry name" value="SMALL RIBOSOMAL SUBUNIT PROTEIN BS20C"/>
    <property type="match status" value="1"/>
</dbReference>
<name>A0A1G4NSB5_9FLOR</name>
<keyword evidence="7" id="KW-0934">Plastid</keyword>
<reference evidence="7" key="2">
    <citation type="submission" date="2016-10" db="EMBL/GenBank/DDBJ databases">
        <authorList>
            <person name="de Groot N.N."/>
        </authorList>
    </citation>
    <scope>NUCLEOTIDE SEQUENCE</scope>
    <source>
        <strain evidence="7">HV04060</strain>
    </source>
</reference>
<dbReference type="AlphaFoldDB" id="A0A1G4NSB5"/>
<dbReference type="RefSeq" id="YP_009313299.1">
    <property type="nucleotide sequence ID" value="NC_031656.1"/>
</dbReference>
<dbReference type="Gene3D" id="1.20.58.110">
    <property type="entry name" value="Ribosomal protein S20"/>
    <property type="match status" value="1"/>
</dbReference>
<gene>
    <name evidence="6 7" type="primary">rps20</name>
    <name evidence="7" type="ORF">HV04060_124</name>
</gene>
<dbReference type="GO" id="GO:0009507">
    <property type="term" value="C:chloroplast"/>
    <property type="evidence" value="ECO:0007669"/>
    <property type="project" value="UniProtKB-SubCell"/>
</dbReference>
<comment type="subcellular location">
    <subcellularLocation>
        <location evidence="6">Plastid</location>
        <location evidence="6">Chloroplast</location>
    </subcellularLocation>
</comment>
<evidence type="ECO:0000256" key="4">
    <source>
        <dbReference type="ARBA" id="ARBA00022980"/>
    </source>
</evidence>
<dbReference type="InterPro" id="IPR002583">
    <property type="entry name" value="Ribosomal_bS20"/>
</dbReference>
<proteinExistence type="inferred from homology"/>
<dbReference type="GO" id="GO:0003735">
    <property type="term" value="F:structural constituent of ribosome"/>
    <property type="evidence" value="ECO:0007669"/>
    <property type="project" value="InterPro"/>
</dbReference>
<evidence type="ECO:0000313" key="7">
    <source>
        <dbReference type="EMBL" id="SCW21553.1"/>
    </source>
</evidence>
<reference evidence="7" key="1">
    <citation type="submission" date="2016-10" db="EMBL/GenBank/DDBJ databases">
        <title>Chloroplast genomes as a tool to resolve red algal phylogenies: a case study in the Nemaliales.</title>
        <authorList>
            <person name="Costa J.F."/>
            <person name="Lin S.M."/>
            <person name="Macaya E.C."/>
            <person name="Fernandez-Garcia C."/>
            <person name="Verbruggen H."/>
        </authorList>
    </citation>
    <scope>NUCLEOTIDE SEQUENCE</scope>
    <source>
        <strain evidence="7">HV04060</strain>
    </source>
</reference>
<keyword evidence="7" id="KW-0150">Chloroplast</keyword>
<protein>
    <recommendedName>
        <fullName evidence="6">Small ribosomal subunit protein bS20c</fullName>
    </recommendedName>
</protein>
<keyword evidence="2 6" id="KW-0699">rRNA-binding</keyword>
<organism evidence="7">
    <name type="scientific">Dichotomaria marginata</name>
    <dbReference type="NCBI Taxonomy" id="268567"/>
    <lineage>
        <taxon>Eukaryota</taxon>
        <taxon>Rhodophyta</taxon>
        <taxon>Florideophyceae</taxon>
        <taxon>Nemaliophycidae</taxon>
        <taxon>Nemaliales</taxon>
        <taxon>Galaxauraceae</taxon>
        <taxon>Dichotomaria</taxon>
    </lineage>
</organism>
<evidence type="ECO:0000256" key="1">
    <source>
        <dbReference type="ARBA" id="ARBA00007634"/>
    </source>
</evidence>
<comment type="function">
    <text evidence="6">Binds directly to 16S ribosomal RNA.</text>
</comment>
<dbReference type="InterPro" id="IPR036510">
    <property type="entry name" value="Ribosomal_bS20_sf"/>
</dbReference>
<dbReference type="NCBIfam" id="TIGR00029">
    <property type="entry name" value="S20"/>
    <property type="match status" value="1"/>
</dbReference>
<dbReference type="GeneID" id="29998708"/>
<dbReference type="GO" id="GO:0070181">
    <property type="term" value="F:small ribosomal subunit rRNA binding"/>
    <property type="evidence" value="ECO:0007669"/>
    <property type="project" value="TreeGrafter"/>
</dbReference>
<accession>A0A1G4NSB5</accession>
<evidence type="ECO:0000256" key="5">
    <source>
        <dbReference type="ARBA" id="ARBA00023274"/>
    </source>
</evidence>
<dbReference type="HAMAP" id="MF_00500">
    <property type="entry name" value="Ribosomal_bS20"/>
    <property type="match status" value="1"/>
</dbReference>
<keyword evidence="4 6" id="KW-0689">Ribosomal protein</keyword>
<evidence type="ECO:0000256" key="3">
    <source>
        <dbReference type="ARBA" id="ARBA00022884"/>
    </source>
</evidence>
<dbReference type="Pfam" id="PF01649">
    <property type="entry name" value="Ribosomal_S20p"/>
    <property type="match status" value="1"/>
</dbReference>
<dbReference type="SUPFAM" id="SSF46992">
    <property type="entry name" value="Ribosomal protein S20"/>
    <property type="match status" value="1"/>
</dbReference>
<keyword evidence="3 6" id="KW-0694">RNA-binding</keyword>
<evidence type="ECO:0000256" key="6">
    <source>
        <dbReference type="HAMAP-Rule" id="MF_00500"/>
    </source>
</evidence>
<dbReference type="GO" id="GO:0006412">
    <property type="term" value="P:translation"/>
    <property type="evidence" value="ECO:0007669"/>
    <property type="project" value="UniProtKB-UniRule"/>
</dbReference>
<dbReference type="PANTHER" id="PTHR33398">
    <property type="entry name" value="30S RIBOSOMAL PROTEIN S20"/>
    <property type="match status" value="1"/>
</dbReference>
<dbReference type="GO" id="GO:0015935">
    <property type="term" value="C:small ribosomal subunit"/>
    <property type="evidence" value="ECO:0007669"/>
    <property type="project" value="TreeGrafter"/>
</dbReference>
<dbReference type="EMBL" id="LT622864">
    <property type="protein sequence ID" value="SCW21553.1"/>
    <property type="molecule type" value="Genomic_DNA"/>
</dbReference>
<geneLocation type="chloroplast" evidence="7"/>